<dbReference type="AlphaFoldDB" id="A0A9P9CXN1"/>
<dbReference type="EMBL" id="JAGMWT010000036">
    <property type="protein sequence ID" value="KAH7108762.1"/>
    <property type="molecule type" value="Genomic_DNA"/>
</dbReference>
<reference evidence="2" key="1">
    <citation type="journal article" date="2021" name="Nat. Commun.">
        <title>Genetic determinants of endophytism in the Arabidopsis root mycobiome.</title>
        <authorList>
            <person name="Mesny F."/>
            <person name="Miyauchi S."/>
            <person name="Thiergart T."/>
            <person name="Pickel B."/>
            <person name="Atanasova L."/>
            <person name="Karlsson M."/>
            <person name="Huettel B."/>
            <person name="Barry K.W."/>
            <person name="Haridas S."/>
            <person name="Chen C."/>
            <person name="Bauer D."/>
            <person name="Andreopoulos W."/>
            <person name="Pangilinan J."/>
            <person name="LaButti K."/>
            <person name="Riley R."/>
            <person name="Lipzen A."/>
            <person name="Clum A."/>
            <person name="Drula E."/>
            <person name="Henrissat B."/>
            <person name="Kohler A."/>
            <person name="Grigoriev I.V."/>
            <person name="Martin F.M."/>
            <person name="Hacquard S."/>
        </authorList>
    </citation>
    <scope>NUCLEOTIDE SEQUENCE</scope>
    <source>
        <strain evidence="2">MPI-CAGE-CH-0243</strain>
    </source>
</reference>
<proteinExistence type="predicted"/>
<organism evidence="2 3">
    <name type="scientific">Dendryphion nanum</name>
    <dbReference type="NCBI Taxonomy" id="256645"/>
    <lineage>
        <taxon>Eukaryota</taxon>
        <taxon>Fungi</taxon>
        <taxon>Dikarya</taxon>
        <taxon>Ascomycota</taxon>
        <taxon>Pezizomycotina</taxon>
        <taxon>Dothideomycetes</taxon>
        <taxon>Pleosporomycetidae</taxon>
        <taxon>Pleosporales</taxon>
        <taxon>Torulaceae</taxon>
        <taxon>Dendryphion</taxon>
    </lineage>
</organism>
<feature type="region of interest" description="Disordered" evidence="1">
    <location>
        <begin position="1"/>
        <end position="26"/>
    </location>
</feature>
<comment type="caution">
    <text evidence="2">The sequence shown here is derived from an EMBL/GenBank/DDBJ whole genome shotgun (WGS) entry which is preliminary data.</text>
</comment>
<dbReference type="Proteomes" id="UP000700596">
    <property type="component" value="Unassembled WGS sequence"/>
</dbReference>
<name>A0A9P9CXN1_9PLEO</name>
<accession>A0A9P9CXN1</accession>
<evidence type="ECO:0000313" key="3">
    <source>
        <dbReference type="Proteomes" id="UP000700596"/>
    </source>
</evidence>
<sequence>MAKTVGPHKWNDSTIKIYDPEPSESSDDDYMTAISAASDATYYTAISGTGADQERKLGKLSQNGDYAKILPRKHILPVEPAHEKNWSGRGQLVEFFKHGKDYLDYLLPVEEALGTTRSAIVQSVKCRRILLARKTVRCTRHFTKD</sequence>
<keyword evidence="3" id="KW-1185">Reference proteome</keyword>
<dbReference type="OrthoDB" id="4062651at2759"/>
<evidence type="ECO:0000256" key="1">
    <source>
        <dbReference type="SAM" id="MobiDB-lite"/>
    </source>
</evidence>
<evidence type="ECO:0000313" key="2">
    <source>
        <dbReference type="EMBL" id="KAH7108762.1"/>
    </source>
</evidence>
<protein>
    <submittedName>
        <fullName evidence="2">Uncharacterized protein</fullName>
    </submittedName>
</protein>
<gene>
    <name evidence="2" type="ORF">B0J11DRAFT_620552</name>
</gene>